<evidence type="ECO:0000256" key="1">
    <source>
        <dbReference type="SAM" id="Phobius"/>
    </source>
</evidence>
<gene>
    <name evidence="2" type="ORF">RI844_13765</name>
</gene>
<keyword evidence="1" id="KW-1133">Transmembrane helix</keyword>
<evidence type="ECO:0000313" key="3">
    <source>
        <dbReference type="Proteomes" id="UP001301442"/>
    </source>
</evidence>
<protein>
    <submittedName>
        <fullName evidence="2">Choice-of-anchor H family protein</fullName>
    </submittedName>
</protein>
<dbReference type="Proteomes" id="UP001301442">
    <property type="component" value="Chromosome"/>
</dbReference>
<dbReference type="RefSeq" id="WP_348395247.1">
    <property type="nucleotide sequence ID" value="NZ_CP136600.1"/>
</dbReference>
<dbReference type="EMBL" id="CP136600">
    <property type="protein sequence ID" value="WOH36434.1"/>
    <property type="molecule type" value="Genomic_DNA"/>
</dbReference>
<evidence type="ECO:0000313" key="2">
    <source>
        <dbReference type="EMBL" id="WOH36434.1"/>
    </source>
</evidence>
<reference evidence="2 3" key="1">
    <citation type="submission" date="2023-09" db="EMBL/GenBank/DDBJ databases">
        <authorList>
            <person name="Qi X."/>
        </authorList>
    </citation>
    <scope>NUCLEOTIDE SEQUENCE [LARGE SCALE GENOMIC DNA]</scope>
    <source>
        <strain evidence="2 3">S1-1</strain>
    </source>
</reference>
<sequence length="298" mass="34245">MAKFNIPEKFNFVDKFLLSTLAVLLFLLAIQILMVLFGINKVHAQEQTTPVLKTVSYGQKQQAFNEQDKLNFIEQSREQIFSDQDIGKASSMTRTQRLNSTNVDENKLASKSTTMATVSSYYSHEFLIYDAQSYLYDDFDEDGYYQTFGIVFDADVISSIANERADVYAELYLSIDGGPWTHYYSTDVFTIEGENINDEYEVITTLYEGYYSDNYDVLIDLYEVGYSGLVATFSSDDSDALYALPLESDEYDIYYDEYYYDDHHHHHSGSTGFISLIVMLMITILRCTFIGKLVRNKA</sequence>
<keyword evidence="1" id="KW-0812">Transmembrane</keyword>
<feature type="transmembrane region" description="Helical" evidence="1">
    <location>
        <begin position="273"/>
        <end position="294"/>
    </location>
</feature>
<keyword evidence="3" id="KW-1185">Reference proteome</keyword>
<organism evidence="2 3">
    <name type="scientific">Thalassotalea fonticola</name>
    <dbReference type="NCBI Taxonomy" id="3065649"/>
    <lineage>
        <taxon>Bacteria</taxon>
        <taxon>Pseudomonadati</taxon>
        <taxon>Pseudomonadota</taxon>
        <taxon>Gammaproteobacteria</taxon>
        <taxon>Alteromonadales</taxon>
        <taxon>Colwelliaceae</taxon>
        <taxon>Thalassotalea</taxon>
    </lineage>
</organism>
<accession>A0ABZ0GKN3</accession>
<name>A0ABZ0GKN3_9GAMM</name>
<proteinExistence type="predicted"/>
<dbReference type="NCBIfam" id="NF038116">
    <property type="entry name" value="Sden1266_dom"/>
    <property type="match status" value="1"/>
</dbReference>
<keyword evidence="1" id="KW-0472">Membrane</keyword>